<gene>
    <name evidence="1" type="ORF">S01H4_41369</name>
</gene>
<protein>
    <submittedName>
        <fullName evidence="1">Uncharacterized protein</fullName>
    </submittedName>
</protein>
<reference evidence="1" key="1">
    <citation type="journal article" date="2014" name="Front. Microbiol.">
        <title>High frequency of phylogenetically diverse reductive dehalogenase-homologous genes in deep subseafloor sedimentary metagenomes.</title>
        <authorList>
            <person name="Kawai M."/>
            <person name="Futagami T."/>
            <person name="Toyoda A."/>
            <person name="Takaki Y."/>
            <person name="Nishi S."/>
            <person name="Hori S."/>
            <person name="Arai W."/>
            <person name="Tsubouchi T."/>
            <person name="Morono Y."/>
            <person name="Uchiyama I."/>
            <person name="Ito T."/>
            <person name="Fujiyama A."/>
            <person name="Inagaki F."/>
            <person name="Takami H."/>
        </authorList>
    </citation>
    <scope>NUCLEOTIDE SEQUENCE</scope>
    <source>
        <strain evidence="1">Expedition CK06-06</strain>
    </source>
</reference>
<comment type="caution">
    <text evidence="1">The sequence shown here is derived from an EMBL/GenBank/DDBJ whole genome shotgun (WGS) entry which is preliminary data.</text>
</comment>
<dbReference type="AlphaFoldDB" id="X1DQG3"/>
<dbReference type="Gene3D" id="1.10.287.1080">
    <property type="entry name" value="MazG-like"/>
    <property type="match status" value="1"/>
</dbReference>
<sequence>MNENHDKNTMISIFKEEVQKFVKERNWAEYHTPKNLVQAINC</sequence>
<dbReference type="EMBL" id="BART01022620">
    <property type="protein sequence ID" value="GAG98656.1"/>
    <property type="molecule type" value="Genomic_DNA"/>
</dbReference>
<organism evidence="1">
    <name type="scientific">marine sediment metagenome</name>
    <dbReference type="NCBI Taxonomy" id="412755"/>
    <lineage>
        <taxon>unclassified sequences</taxon>
        <taxon>metagenomes</taxon>
        <taxon>ecological metagenomes</taxon>
    </lineage>
</organism>
<feature type="non-terminal residue" evidence="1">
    <location>
        <position position="42"/>
    </location>
</feature>
<proteinExistence type="predicted"/>
<accession>X1DQG3</accession>
<name>X1DQG3_9ZZZZ</name>
<evidence type="ECO:0000313" key="1">
    <source>
        <dbReference type="EMBL" id="GAG98656.1"/>
    </source>
</evidence>